<evidence type="ECO:0000256" key="10">
    <source>
        <dbReference type="SAM" id="SignalP"/>
    </source>
</evidence>
<keyword evidence="14" id="KW-1185">Reference proteome</keyword>
<dbReference type="Proteomes" id="UP001301769">
    <property type="component" value="Unassembled WGS sequence"/>
</dbReference>
<evidence type="ECO:0000256" key="6">
    <source>
        <dbReference type="ARBA" id="ARBA00023277"/>
    </source>
</evidence>
<dbReference type="PROSITE" id="PS50941">
    <property type="entry name" value="CHIT_BIND_I_2"/>
    <property type="match status" value="2"/>
</dbReference>
<protein>
    <recommendedName>
        <fullName evidence="15">Chitin deacetylase</fullName>
    </recommendedName>
</protein>
<feature type="domain" description="Chitin-binding type-1" evidence="11">
    <location>
        <begin position="423"/>
        <end position="469"/>
    </location>
</feature>
<evidence type="ECO:0000256" key="1">
    <source>
        <dbReference type="ARBA" id="ARBA00001941"/>
    </source>
</evidence>
<comment type="caution">
    <text evidence="8">Lacks conserved residue(s) required for the propagation of feature annotation.</text>
</comment>
<dbReference type="SMART" id="SM00270">
    <property type="entry name" value="ChtBD1"/>
    <property type="match status" value="2"/>
</dbReference>
<feature type="disulfide bond" evidence="8">
    <location>
        <begin position="440"/>
        <end position="454"/>
    </location>
</feature>
<keyword evidence="7" id="KW-0170">Cobalt</keyword>
<dbReference type="AlphaFoldDB" id="A0AAN6YBQ5"/>
<reference evidence="13" key="2">
    <citation type="submission" date="2023-05" db="EMBL/GenBank/DDBJ databases">
        <authorList>
            <consortium name="Lawrence Berkeley National Laboratory"/>
            <person name="Steindorff A."/>
            <person name="Hensen N."/>
            <person name="Bonometti L."/>
            <person name="Westerberg I."/>
            <person name="Brannstrom I.O."/>
            <person name="Guillou S."/>
            <person name="Cros-Aarteil S."/>
            <person name="Calhoun S."/>
            <person name="Haridas S."/>
            <person name="Kuo A."/>
            <person name="Mondo S."/>
            <person name="Pangilinan J."/>
            <person name="Riley R."/>
            <person name="Labutti K."/>
            <person name="Andreopoulos B."/>
            <person name="Lipzen A."/>
            <person name="Chen C."/>
            <person name="Yanf M."/>
            <person name="Daum C."/>
            <person name="Ng V."/>
            <person name="Clum A."/>
            <person name="Ohm R."/>
            <person name="Martin F."/>
            <person name="Silar P."/>
            <person name="Natvig D."/>
            <person name="Lalanne C."/>
            <person name="Gautier V."/>
            <person name="Ament-Velasquez S.L."/>
            <person name="Kruys A."/>
            <person name="Hutchinson M.I."/>
            <person name="Powell A.J."/>
            <person name="Barry K."/>
            <person name="Miller A.N."/>
            <person name="Grigoriev I.V."/>
            <person name="Debuchy R."/>
            <person name="Gladieux P."/>
            <person name="Thoren M.H."/>
            <person name="Johannesson H."/>
        </authorList>
    </citation>
    <scope>NUCLEOTIDE SEQUENCE</scope>
    <source>
        <strain evidence="13">PSN293</strain>
    </source>
</reference>
<keyword evidence="8" id="KW-1015">Disulfide bond</keyword>
<dbReference type="GO" id="GO:0046872">
    <property type="term" value="F:metal ion binding"/>
    <property type="evidence" value="ECO:0007669"/>
    <property type="project" value="UniProtKB-KW"/>
</dbReference>
<feature type="domain" description="NodB homology" evidence="12">
    <location>
        <begin position="157"/>
        <end position="352"/>
    </location>
</feature>
<evidence type="ECO:0000313" key="14">
    <source>
        <dbReference type="Proteomes" id="UP001301769"/>
    </source>
</evidence>
<dbReference type="PROSITE" id="PS00026">
    <property type="entry name" value="CHIT_BIND_I_1"/>
    <property type="match status" value="1"/>
</dbReference>
<dbReference type="PROSITE" id="PS51677">
    <property type="entry name" value="NODB"/>
    <property type="match status" value="1"/>
</dbReference>
<dbReference type="InterPro" id="IPR011330">
    <property type="entry name" value="Glyco_hydro/deAcase_b/a-brl"/>
</dbReference>
<organism evidence="13 14">
    <name type="scientific">Rhypophila decipiens</name>
    <dbReference type="NCBI Taxonomy" id="261697"/>
    <lineage>
        <taxon>Eukaryota</taxon>
        <taxon>Fungi</taxon>
        <taxon>Dikarya</taxon>
        <taxon>Ascomycota</taxon>
        <taxon>Pezizomycotina</taxon>
        <taxon>Sordariomycetes</taxon>
        <taxon>Sordariomycetidae</taxon>
        <taxon>Sordariales</taxon>
        <taxon>Naviculisporaceae</taxon>
        <taxon>Rhypophila</taxon>
    </lineage>
</organism>
<dbReference type="SUPFAM" id="SSF57016">
    <property type="entry name" value="Plant lectins/antimicrobial peptides"/>
    <property type="match status" value="2"/>
</dbReference>
<keyword evidence="2 8" id="KW-0147">Chitin-binding</keyword>
<dbReference type="InterPro" id="IPR002509">
    <property type="entry name" value="NODB_dom"/>
</dbReference>
<evidence type="ECO:0000259" key="12">
    <source>
        <dbReference type="PROSITE" id="PS51677"/>
    </source>
</evidence>
<dbReference type="CDD" id="cd00035">
    <property type="entry name" value="ChtBD1"/>
    <property type="match status" value="1"/>
</dbReference>
<dbReference type="Gene3D" id="3.30.60.10">
    <property type="entry name" value="Endochitinase-like"/>
    <property type="match status" value="2"/>
</dbReference>
<dbReference type="PANTHER" id="PTHR46471">
    <property type="entry name" value="CHITIN DEACETYLASE"/>
    <property type="match status" value="1"/>
</dbReference>
<sequence length="551" mass="58605">MKFLPATALLAASVTLVGAHSGDGARHVPKLVGGRKLMAAMNRRHGAEAYDDILSRNAEASYREHAGSKKRQDDEDDAEGRCGPNYGSCASGKCCSAEGWCGTSKSYCSAPDCQINYSSACDGNKKPAGVDTANIARPKLSNILYGGAGIYDCVNDGQIALTFDDGPYIYTNDLLDKLKAYGAKATFFITGNNLGKGQINDPSTIYPAIIRRMYAEGHQIASHTWSHQNASQLTNSQFTNQMVWNEIALNSILGFFPTYMRPPYSICEKNCQNILSTLGYHTIYFDLDTAGYLNDNANTIQKSKTIFDQAMKNSKPSTDSFLQIEHDIHQQVVYNLTDYILTSLFSHGYESVTVGECLGDPKSNWYRNGPAGSVTVPTGGAANTNTRSTLKPTTSTTTSTRNTRTTTTTTGPTTTPGTSLTTDGSCGNGLTCRGSRFGNCCSKYGFCGVGDDYCKVANGCQASFGTCDDAPGSISVTRTVRISSTSTTKGTTPTKTPGLAVSRDGTCGADVQQTCNGSSFGTCCSSDGNCSSSTISCLGILGCQKDYGKCI</sequence>
<feature type="compositionally biased region" description="Low complexity" evidence="9">
    <location>
        <begin position="383"/>
        <end position="420"/>
    </location>
</feature>
<accession>A0AAN6YBQ5</accession>
<dbReference type="EMBL" id="MU858072">
    <property type="protein sequence ID" value="KAK4216089.1"/>
    <property type="molecule type" value="Genomic_DNA"/>
</dbReference>
<evidence type="ECO:0000256" key="5">
    <source>
        <dbReference type="ARBA" id="ARBA00022801"/>
    </source>
</evidence>
<gene>
    <name evidence="13" type="ORF">QBC37DRAFT_103485</name>
</gene>
<evidence type="ECO:0000313" key="13">
    <source>
        <dbReference type="EMBL" id="KAK4216089.1"/>
    </source>
</evidence>
<dbReference type="CDD" id="cd10951">
    <property type="entry name" value="CE4_ClCDA_like"/>
    <property type="match status" value="1"/>
</dbReference>
<evidence type="ECO:0000259" key="11">
    <source>
        <dbReference type="PROSITE" id="PS50941"/>
    </source>
</evidence>
<dbReference type="Gene3D" id="3.20.20.370">
    <property type="entry name" value="Glycoside hydrolase/deacetylase"/>
    <property type="match status" value="1"/>
</dbReference>
<keyword evidence="6" id="KW-0119">Carbohydrate metabolism</keyword>
<reference evidence="13" key="1">
    <citation type="journal article" date="2023" name="Mol. Phylogenet. Evol.">
        <title>Genome-scale phylogeny and comparative genomics of the fungal order Sordariales.</title>
        <authorList>
            <person name="Hensen N."/>
            <person name="Bonometti L."/>
            <person name="Westerberg I."/>
            <person name="Brannstrom I.O."/>
            <person name="Guillou S."/>
            <person name="Cros-Aarteil S."/>
            <person name="Calhoun S."/>
            <person name="Haridas S."/>
            <person name="Kuo A."/>
            <person name="Mondo S."/>
            <person name="Pangilinan J."/>
            <person name="Riley R."/>
            <person name="LaButti K."/>
            <person name="Andreopoulos B."/>
            <person name="Lipzen A."/>
            <person name="Chen C."/>
            <person name="Yan M."/>
            <person name="Daum C."/>
            <person name="Ng V."/>
            <person name="Clum A."/>
            <person name="Steindorff A."/>
            <person name="Ohm R.A."/>
            <person name="Martin F."/>
            <person name="Silar P."/>
            <person name="Natvig D.O."/>
            <person name="Lalanne C."/>
            <person name="Gautier V."/>
            <person name="Ament-Velasquez S.L."/>
            <person name="Kruys A."/>
            <person name="Hutchinson M.I."/>
            <person name="Powell A.J."/>
            <person name="Barry K."/>
            <person name="Miller A.N."/>
            <person name="Grigoriev I.V."/>
            <person name="Debuchy R."/>
            <person name="Gladieux P."/>
            <person name="Hiltunen Thoren M."/>
            <person name="Johannesson H."/>
        </authorList>
    </citation>
    <scope>NUCLEOTIDE SEQUENCE</scope>
    <source>
        <strain evidence="13">PSN293</strain>
    </source>
</reference>
<evidence type="ECO:0000256" key="4">
    <source>
        <dbReference type="ARBA" id="ARBA00022729"/>
    </source>
</evidence>
<dbReference type="PANTHER" id="PTHR46471:SF2">
    <property type="entry name" value="CHITIN DEACETYLASE-RELATED"/>
    <property type="match status" value="1"/>
</dbReference>
<dbReference type="InterPro" id="IPR018371">
    <property type="entry name" value="Chitin-binding_1_CS"/>
</dbReference>
<feature type="disulfide bond" evidence="8">
    <location>
        <begin position="94"/>
        <end position="108"/>
    </location>
</feature>
<dbReference type="GO" id="GO:0016810">
    <property type="term" value="F:hydrolase activity, acting on carbon-nitrogen (but not peptide) bonds"/>
    <property type="evidence" value="ECO:0007669"/>
    <property type="project" value="InterPro"/>
</dbReference>
<dbReference type="GO" id="GO:0008061">
    <property type="term" value="F:chitin binding"/>
    <property type="evidence" value="ECO:0007669"/>
    <property type="project" value="UniProtKB-UniRule"/>
</dbReference>
<comment type="caution">
    <text evidence="13">The sequence shown here is derived from an EMBL/GenBank/DDBJ whole genome shotgun (WGS) entry which is preliminary data.</text>
</comment>
<dbReference type="Pfam" id="PF01522">
    <property type="entry name" value="Polysacc_deac_1"/>
    <property type="match status" value="1"/>
</dbReference>
<feature type="disulfide bond" evidence="8">
    <location>
        <begin position="89"/>
        <end position="101"/>
    </location>
</feature>
<evidence type="ECO:0000256" key="8">
    <source>
        <dbReference type="PROSITE-ProRule" id="PRU00261"/>
    </source>
</evidence>
<dbReference type="InterPro" id="IPR036861">
    <property type="entry name" value="Endochitinase-like_sf"/>
</dbReference>
<feature type="chain" id="PRO_5042925651" description="Chitin deacetylase" evidence="10">
    <location>
        <begin position="20"/>
        <end position="551"/>
    </location>
</feature>
<evidence type="ECO:0000256" key="7">
    <source>
        <dbReference type="ARBA" id="ARBA00023285"/>
    </source>
</evidence>
<proteinExistence type="predicted"/>
<name>A0AAN6YBQ5_9PEZI</name>
<keyword evidence="5" id="KW-0378">Hydrolase</keyword>
<dbReference type="InterPro" id="IPR001002">
    <property type="entry name" value="Chitin-bd_1"/>
</dbReference>
<evidence type="ECO:0000256" key="9">
    <source>
        <dbReference type="SAM" id="MobiDB-lite"/>
    </source>
</evidence>
<feature type="signal peptide" evidence="10">
    <location>
        <begin position="1"/>
        <end position="19"/>
    </location>
</feature>
<dbReference type="CDD" id="cd11618">
    <property type="entry name" value="ChtBD1_1"/>
    <property type="match status" value="2"/>
</dbReference>
<comment type="cofactor">
    <cofactor evidence="1">
        <name>Co(2+)</name>
        <dbReference type="ChEBI" id="CHEBI:48828"/>
    </cofactor>
</comment>
<evidence type="ECO:0000256" key="2">
    <source>
        <dbReference type="ARBA" id="ARBA00022669"/>
    </source>
</evidence>
<feature type="domain" description="Chitin-binding type-1" evidence="11">
    <location>
        <begin position="79"/>
        <end position="123"/>
    </location>
</feature>
<dbReference type="SUPFAM" id="SSF88713">
    <property type="entry name" value="Glycoside hydrolase/deacetylase"/>
    <property type="match status" value="1"/>
</dbReference>
<keyword evidence="4 10" id="KW-0732">Signal</keyword>
<evidence type="ECO:0008006" key="15">
    <source>
        <dbReference type="Google" id="ProtNLM"/>
    </source>
</evidence>
<keyword evidence="3" id="KW-0479">Metal-binding</keyword>
<feature type="region of interest" description="Disordered" evidence="9">
    <location>
        <begin position="378"/>
        <end position="420"/>
    </location>
</feature>
<dbReference type="GO" id="GO:0005975">
    <property type="term" value="P:carbohydrate metabolic process"/>
    <property type="evidence" value="ECO:0007669"/>
    <property type="project" value="InterPro"/>
</dbReference>
<feature type="disulfide bond" evidence="8">
    <location>
        <begin position="426"/>
        <end position="441"/>
    </location>
</feature>
<evidence type="ECO:0000256" key="3">
    <source>
        <dbReference type="ARBA" id="ARBA00022723"/>
    </source>
</evidence>